<dbReference type="STRING" id="690879.TSACC_21907"/>
<feature type="transmembrane region" description="Helical" evidence="5">
    <location>
        <begin position="255"/>
        <end position="281"/>
    </location>
</feature>
<feature type="transmembrane region" description="Helical" evidence="5">
    <location>
        <begin position="174"/>
        <end position="198"/>
    </location>
</feature>
<dbReference type="InParanoid" id="A0A146G7F0"/>
<evidence type="ECO:0000313" key="8">
    <source>
        <dbReference type="EMBL" id="GAT33490.1"/>
    </source>
</evidence>
<sequence>MFRIHIARNRQPLGQFSPEEVAEGLKTGRFLASDLAWREPMDAWKPLGEFDNLPEVPDPEPELESLPSIIERKQEDIPQPAWERVGELGFFKALFETFRQIFATPVQTFRASSATSGYKRPMIFFTLISTLTIWVAFLYRVALAQVNPEALAPTIPKGMSQSEFLWSQASVLPLVPLLVMLGTVISAAIFHGLLSVIGGTTKPFEATFRAFCYAGGTASLVQFIPICGGPLFFFAFSILMVIALRETHQVSSAKATIGVVIPMLFCCGLMLGLTALVIGLAPQVLPK</sequence>
<evidence type="ECO:0000256" key="1">
    <source>
        <dbReference type="ARBA" id="ARBA00004141"/>
    </source>
</evidence>
<proteinExistence type="predicted"/>
<dbReference type="EMBL" id="BDCO01000002">
    <property type="protein sequence ID" value="GAT33490.1"/>
    <property type="molecule type" value="Genomic_DNA"/>
</dbReference>
<feature type="transmembrane region" description="Helical" evidence="5">
    <location>
        <begin position="210"/>
        <end position="243"/>
    </location>
</feature>
<dbReference type="Proteomes" id="UP000076023">
    <property type="component" value="Unassembled WGS sequence"/>
</dbReference>
<evidence type="ECO:0000256" key="2">
    <source>
        <dbReference type="ARBA" id="ARBA00022692"/>
    </source>
</evidence>
<evidence type="ECO:0000313" key="9">
    <source>
        <dbReference type="Proteomes" id="UP000076023"/>
    </source>
</evidence>
<dbReference type="AlphaFoldDB" id="A0A146G7F0"/>
<keyword evidence="9" id="KW-1185">Reference proteome</keyword>
<evidence type="ECO:0008006" key="10">
    <source>
        <dbReference type="Google" id="ProtNLM"/>
    </source>
</evidence>
<feature type="domain" description="Yip1" evidence="6">
    <location>
        <begin position="100"/>
        <end position="271"/>
    </location>
</feature>
<gene>
    <name evidence="8" type="ORF">TSACC_21907</name>
</gene>
<keyword evidence="2 5" id="KW-0812">Transmembrane</keyword>
<dbReference type="RefSeq" id="WP_075079218.1">
    <property type="nucleotide sequence ID" value="NZ_BDCO01000002.1"/>
</dbReference>
<evidence type="ECO:0000259" key="6">
    <source>
        <dbReference type="Pfam" id="PF04893"/>
    </source>
</evidence>
<evidence type="ECO:0000256" key="3">
    <source>
        <dbReference type="ARBA" id="ARBA00022989"/>
    </source>
</evidence>
<dbReference type="InterPro" id="IPR025640">
    <property type="entry name" value="GYF_2"/>
</dbReference>
<dbReference type="OrthoDB" id="195400at2"/>
<protein>
    <recommendedName>
        <fullName evidence="10">Yip1 domain-containing protein</fullName>
    </recommendedName>
</protein>
<keyword evidence="4 5" id="KW-0472">Membrane</keyword>
<comment type="subcellular location">
    <subcellularLocation>
        <location evidence="1">Membrane</location>
        <topology evidence="1">Multi-pass membrane protein</topology>
    </subcellularLocation>
</comment>
<keyword evidence="3 5" id="KW-1133">Transmembrane helix</keyword>
<dbReference type="Pfam" id="PF04893">
    <property type="entry name" value="Yip1"/>
    <property type="match status" value="1"/>
</dbReference>
<evidence type="ECO:0000256" key="4">
    <source>
        <dbReference type="ARBA" id="ARBA00023136"/>
    </source>
</evidence>
<accession>A0A146G7F0</accession>
<comment type="caution">
    <text evidence="8">The sequence shown here is derived from an EMBL/GenBank/DDBJ whole genome shotgun (WGS) entry which is preliminary data.</text>
</comment>
<feature type="transmembrane region" description="Helical" evidence="5">
    <location>
        <begin position="122"/>
        <end position="142"/>
    </location>
</feature>
<evidence type="ECO:0000256" key="5">
    <source>
        <dbReference type="SAM" id="Phobius"/>
    </source>
</evidence>
<dbReference type="GO" id="GO:0016020">
    <property type="term" value="C:membrane"/>
    <property type="evidence" value="ECO:0007669"/>
    <property type="project" value="UniProtKB-SubCell"/>
</dbReference>
<name>A0A146G7F0_TERSA</name>
<reference evidence="9" key="1">
    <citation type="journal article" date="2017" name="Genome Announc.">
        <title>Draft Genome Sequence of Terrimicrobium sacchariphilum NM-5T, a Facultative Anaerobic Soil Bacterium of the Class Spartobacteria.</title>
        <authorList>
            <person name="Qiu Y.L."/>
            <person name="Tourlousse D.M."/>
            <person name="Matsuura N."/>
            <person name="Ohashi A."/>
            <person name="Sekiguchi Y."/>
        </authorList>
    </citation>
    <scope>NUCLEOTIDE SEQUENCE [LARGE SCALE GENOMIC DNA]</scope>
    <source>
        <strain evidence="9">NM-5</strain>
    </source>
</reference>
<dbReference type="Pfam" id="PF14237">
    <property type="entry name" value="GYF_2"/>
    <property type="match status" value="1"/>
</dbReference>
<feature type="domain" description="GYF" evidence="7">
    <location>
        <begin position="5"/>
        <end position="53"/>
    </location>
</feature>
<dbReference type="InterPro" id="IPR006977">
    <property type="entry name" value="Yip1_dom"/>
</dbReference>
<evidence type="ECO:0000259" key="7">
    <source>
        <dbReference type="Pfam" id="PF14237"/>
    </source>
</evidence>
<organism evidence="8 9">
    <name type="scientific">Terrimicrobium sacchariphilum</name>
    <dbReference type="NCBI Taxonomy" id="690879"/>
    <lineage>
        <taxon>Bacteria</taxon>
        <taxon>Pseudomonadati</taxon>
        <taxon>Verrucomicrobiota</taxon>
        <taxon>Terrimicrobiia</taxon>
        <taxon>Terrimicrobiales</taxon>
        <taxon>Terrimicrobiaceae</taxon>
        <taxon>Terrimicrobium</taxon>
    </lineage>
</organism>